<dbReference type="InterPro" id="IPR000873">
    <property type="entry name" value="AMP-dep_synth/lig_dom"/>
</dbReference>
<evidence type="ECO:0000259" key="4">
    <source>
        <dbReference type="Pfam" id="PF13193"/>
    </source>
</evidence>
<dbReference type="Proteomes" id="UP000462055">
    <property type="component" value="Unassembled WGS sequence"/>
</dbReference>
<dbReference type="PANTHER" id="PTHR43201:SF5">
    <property type="entry name" value="MEDIUM-CHAIN ACYL-COA LIGASE ACSF2, MITOCHONDRIAL"/>
    <property type="match status" value="1"/>
</dbReference>
<evidence type="ECO:0000256" key="1">
    <source>
        <dbReference type="ARBA" id="ARBA00006432"/>
    </source>
</evidence>
<evidence type="ECO:0000256" key="2">
    <source>
        <dbReference type="ARBA" id="ARBA00022598"/>
    </source>
</evidence>
<organism evidence="5 6">
    <name type="scientific">Actinomadura physcomitrii</name>
    <dbReference type="NCBI Taxonomy" id="2650748"/>
    <lineage>
        <taxon>Bacteria</taxon>
        <taxon>Bacillati</taxon>
        <taxon>Actinomycetota</taxon>
        <taxon>Actinomycetes</taxon>
        <taxon>Streptosporangiales</taxon>
        <taxon>Thermomonosporaceae</taxon>
        <taxon>Actinomadura</taxon>
    </lineage>
</organism>
<dbReference type="Gene3D" id="3.40.50.12780">
    <property type="entry name" value="N-terminal domain of ligase-like"/>
    <property type="match status" value="1"/>
</dbReference>
<dbReference type="SUPFAM" id="SSF56801">
    <property type="entry name" value="Acetyl-CoA synthetase-like"/>
    <property type="match status" value="1"/>
</dbReference>
<protein>
    <submittedName>
        <fullName evidence="5">AMP-binding protein</fullName>
    </submittedName>
</protein>
<dbReference type="GO" id="GO:0031956">
    <property type="term" value="F:medium-chain fatty acid-CoA ligase activity"/>
    <property type="evidence" value="ECO:0007669"/>
    <property type="project" value="TreeGrafter"/>
</dbReference>
<feature type="domain" description="AMP-dependent synthetase/ligase" evidence="3">
    <location>
        <begin position="13"/>
        <end position="368"/>
    </location>
</feature>
<reference evidence="5" key="1">
    <citation type="submission" date="2019-12" db="EMBL/GenBank/DDBJ databases">
        <title>Actinomadura physcomitrii sp. nov., a novel actinomycete isolated from moss [Physcomitrium sphaericum (Ludw) Fuernr].</title>
        <authorList>
            <person name="Zhuang X."/>
        </authorList>
    </citation>
    <scope>NUCLEOTIDE SEQUENCE [LARGE SCALE GENOMIC DNA]</scope>
    <source>
        <strain evidence="5">LD22</strain>
    </source>
</reference>
<dbReference type="Gene3D" id="3.30.300.30">
    <property type="match status" value="1"/>
</dbReference>
<evidence type="ECO:0000313" key="6">
    <source>
        <dbReference type="Proteomes" id="UP000462055"/>
    </source>
</evidence>
<proteinExistence type="inferred from homology"/>
<dbReference type="Pfam" id="PF00501">
    <property type="entry name" value="AMP-binding"/>
    <property type="match status" value="1"/>
</dbReference>
<evidence type="ECO:0000259" key="3">
    <source>
        <dbReference type="Pfam" id="PF00501"/>
    </source>
</evidence>
<dbReference type="RefSeq" id="WP_151599910.1">
    <property type="nucleotide sequence ID" value="NZ_WBMS02000061.1"/>
</dbReference>
<dbReference type="EMBL" id="WBMS02000061">
    <property type="protein sequence ID" value="MWA06995.1"/>
    <property type="molecule type" value="Genomic_DNA"/>
</dbReference>
<feature type="domain" description="AMP-binding enzyme C-terminal" evidence="4">
    <location>
        <begin position="428"/>
        <end position="506"/>
    </location>
</feature>
<gene>
    <name evidence="5" type="ORF">F8568_042985</name>
</gene>
<dbReference type="InterPro" id="IPR025110">
    <property type="entry name" value="AMP-bd_C"/>
</dbReference>
<dbReference type="AlphaFoldDB" id="A0A6I4MQI3"/>
<dbReference type="InterPro" id="IPR042099">
    <property type="entry name" value="ANL_N_sf"/>
</dbReference>
<comment type="caution">
    <text evidence="5">The sequence shown here is derived from an EMBL/GenBank/DDBJ whole genome shotgun (WGS) entry which is preliminary data.</text>
</comment>
<keyword evidence="6" id="KW-1185">Reference proteome</keyword>
<dbReference type="PANTHER" id="PTHR43201">
    <property type="entry name" value="ACYL-COA SYNTHETASE"/>
    <property type="match status" value="1"/>
</dbReference>
<keyword evidence="2" id="KW-0436">Ligase</keyword>
<dbReference type="GO" id="GO:0006631">
    <property type="term" value="P:fatty acid metabolic process"/>
    <property type="evidence" value="ECO:0007669"/>
    <property type="project" value="TreeGrafter"/>
</dbReference>
<dbReference type="Pfam" id="PF13193">
    <property type="entry name" value="AMP-binding_C"/>
    <property type="match status" value="1"/>
</dbReference>
<dbReference type="InterPro" id="IPR045851">
    <property type="entry name" value="AMP-bd_C_sf"/>
</dbReference>
<comment type="similarity">
    <text evidence="1">Belongs to the ATP-dependent AMP-binding enzyme family.</text>
</comment>
<name>A0A6I4MQI3_9ACTN</name>
<accession>A0A6I4MQI3</accession>
<sequence>MGVGTEERTARSFWQRAEALGDKPAVIDPDGSLTTFAELYENGNRVANGLAAFELGDDDVVAMVLKNGHVVYEVFSAVLQVGGYFTPVNWHLNADEIAYILRDSGAKAVVTQAEFADVVRPAAEAAGIPVERRLLSGGIADGFTSYELWKAEQSPAAPADRRPGHRLYYTSGTTGKPKAVLKPRPKGDADSAAATFSERLFGHSGLGTGEDESHLVTGPTYHPSPLGYGMAALHFGQTVVLMDKWDAEDTLRLIQERRITAAHFVPTMFHRMLRLPQAVRDAYDVSSLRGVVHAAAPCPPDVKRAMLDWFGPIVWEYYSSSEVGGTQVSPEEWLRRPGTVGRPYPGAELRILDEDGNEQPTGTAGLVHFKLVTPFEYKGDPAKTAAARHGDWVTVGDIGYVDDEGYLFLCDRAAETIISGGVNIYPAEVEAALLAHPSVEDAAVIGVPNEEWGEEVKAVVQLSDGVSGTPELAEELIIHTRERTAKFKTPRSIDFVDELPRGSNGKLLRRRVRAPYWADRTRSI</sequence>
<evidence type="ECO:0000313" key="5">
    <source>
        <dbReference type="EMBL" id="MWA06995.1"/>
    </source>
</evidence>